<dbReference type="EMBL" id="AOSG01000087">
    <property type="protein sequence ID" value="EOR69888.1"/>
    <property type="molecule type" value="Genomic_DNA"/>
</dbReference>
<sequence>MLAGSPDADRCIRYLAKYLTKDIAECHTVETVAQEQHVERLLEALRYEPCSPRCAN</sequence>
<accession>A0A9P2WPX2</accession>
<keyword evidence="2" id="KW-1185">Reference proteome</keyword>
<proteinExistence type="predicted"/>
<dbReference type="Pfam" id="PF20199">
    <property type="entry name" value="RepSA"/>
    <property type="match status" value="1"/>
</dbReference>
<reference evidence="1 2" key="1">
    <citation type="journal article" date="2013" name="Genome Announc.">
        <title>Draft Genome Sequence of the Lignocellulose Decomposer Thermobifida fusca Strain TM51.</title>
        <authorList>
            <person name="Toth A."/>
            <person name="Barna T."/>
            <person name="Nagy I."/>
            <person name="Horvath B."/>
            <person name="Nagy I."/>
            <person name="Tancsics A."/>
            <person name="Kriszt B."/>
            <person name="Baka E."/>
            <person name="Fekete C."/>
            <person name="Kukolya J."/>
        </authorList>
    </citation>
    <scope>NUCLEOTIDE SEQUENCE [LARGE SCALE GENOMIC DNA]</scope>
    <source>
        <strain evidence="1 2">TM51</strain>
    </source>
</reference>
<evidence type="ECO:0000313" key="2">
    <source>
        <dbReference type="Proteomes" id="UP000014184"/>
    </source>
</evidence>
<comment type="caution">
    <text evidence="1">The sequence shown here is derived from an EMBL/GenBank/DDBJ whole genome shotgun (WGS) entry which is preliminary data.</text>
</comment>
<dbReference type="AlphaFoldDB" id="A0A9P2WPX2"/>
<name>A0A9P2WPX2_THEFU</name>
<dbReference type="Proteomes" id="UP000014184">
    <property type="component" value="Unassembled WGS sequence"/>
</dbReference>
<protein>
    <submittedName>
        <fullName evidence="1">Uncharacterized protein</fullName>
    </submittedName>
</protein>
<dbReference type="InterPro" id="IPR046828">
    <property type="entry name" value="RepSA"/>
</dbReference>
<organism evidence="1 2">
    <name type="scientific">Thermobifida fusca TM51</name>
    <dbReference type="NCBI Taxonomy" id="1169414"/>
    <lineage>
        <taxon>Bacteria</taxon>
        <taxon>Bacillati</taxon>
        <taxon>Actinomycetota</taxon>
        <taxon>Actinomycetes</taxon>
        <taxon>Streptosporangiales</taxon>
        <taxon>Nocardiopsidaceae</taxon>
        <taxon>Thermobifida</taxon>
    </lineage>
</organism>
<gene>
    <name evidence="1" type="ORF">TM51_15101</name>
</gene>
<evidence type="ECO:0000313" key="1">
    <source>
        <dbReference type="EMBL" id="EOR69888.1"/>
    </source>
</evidence>